<name>A0A9P3Q5Z3_9MYCO</name>
<protein>
    <submittedName>
        <fullName evidence="3">PE family protein PE12</fullName>
    </submittedName>
</protein>
<dbReference type="AlphaFoldDB" id="A0A9P3Q5Z3"/>
<organism evidence="3 4">
    <name type="scientific">Mycobacterium kiyosense</name>
    <dbReference type="NCBI Taxonomy" id="2871094"/>
    <lineage>
        <taxon>Bacteria</taxon>
        <taxon>Bacillati</taxon>
        <taxon>Actinomycetota</taxon>
        <taxon>Actinomycetes</taxon>
        <taxon>Mycobacteriales</taxon>
        <taxon>Mycobacteriaceae</taxon>
        <taxon>Mycobacterium</taxon>
    </lineage>
</organism>
<evidence type="ECO:0000313" key="3">
    <source>
        <dbReference type="EMBL" id="GLD29795.1"/>
    </source>
</evidence>
<dbReference type="InterPro" id="IPR038332">
    <property type="entry name" value="PPE_sf"/>
</dbReference>
<dbReference type="Pfam" id="PF00934">
    <property type="entry name" value="PE"/>
    <property type="match status" value="1"/>
</dbReference>
<evidence type="ECO:0000313" key="4">
    <source>
        <dbReference type="Proteomes" id="UP001064782"/>
    </source>
</evidence>
<feature type="domain" description="PE" evidence="1">
    <location>
        <begin position="7"/>
        <end position="96"/>
    </location>
</feature>
<reference evidence="3" key="1">
    <citation type="submission" date="2022-08" db="EMBL/GenBank/DDBJ databases">
        <title>Mycobacterium kiyosense sp. nov., scotochromogenic slow-glowing species isolated from respiratory specimens.</title>
        <authorList>
            <person name="Fukano H."/>
            <person name="Kazumi Y."/>
            <person name="Sakagami N."/>
            <person name="Ato M."/>
            <person name="Mitarai S."/>
            <person name="Hoshino Y."/>
        </authorList>
    </citation>
    <scope>NUCLEOTIDE SEQUENCE</scope>
    <source>
        <strain evidence="3">1413</strain>
        <strain evidence="2">SRL2020-028</strain>
    </source>
</reference>
<evidence type="ECO:0000313" key="2">
    <source>
        <dbReference type="EMBL" id="GLB81803.1"/>
    </source>
</evidence>
<dbReference type="Proteomes" id="UP001165663">
    <property type="component" value="Unassembled WGS sequence"/>
</dbReference>
<dbReference type="EMBL" id="BRXE01000006">
    <property type="protein sequence ID" value="GLB81803.1"/>
    <property type="molecule type" value="Genomic_DNA"/>
</dbReference>
<dbReference type="Proteomes" id="UP001064782">
    <property type="component" value="Unassembled WGS sequence"/>
</dbReference>
<evidence type="ECO:0000259" key="1">
    <source>
        <dbReference type="Pfam" id="PF00934"/>
    </source>
</evidence>
<dbReference type="InterPro" id="IPR000084">
    <property type="entry name" value="PE-PGRS_N"/>
</dbReference>
<proteinExistence type="predicted"/>
<dbReference type="EMBL" id="BRZI01000008">
    <property type="protein sequence ID" value="GLD29795.1"/>
    <property type="molecule type" value="Genomic_DNA"/>
</dbReference>
<dbReference type="SUPFAM" id="SSF140459">
    <property type="entry name" value="PE/PPE dimer-like"/>
    <property type="match status" value="1"/>
</dbReference>
<dbReference type="Gene3D" id="1.10.287.850">
    <property type="entry name" value="HP0062-like domain"/>
    <property type="match status" value="1"/>
</dbReference>
<keyword evidence="4" id="KW-1185">Reference proteome</keyword>
<accession>A0A9P3Q5Z3</accession>
<sequence>MGEMSFVHVGPDALKAAAASIADIGTEINSANAAAALPTTGVVAAAADQVSAQIAALFSSHAQGYQQLSAQVTAFHDKIVQAMGAGASAYANAESSAARTLVNAVNAPAAQLLGHALPSPGALAGNVVGGFGAQVQRLFSPASTNLLGALALTPTGGISGFGSLAAASSLLGQAAAAPAAFLPVSFATAIENLYLTFEPWVQYGFNLAAYLAGWVPWVGILAPQINFFYYLFEPIVQSGLFNTLDWLSGTVSLSQGLSNFWSATTASINNFIQTEIYWFLSFFPPLPPLP</sequence>
<gene>
    <name evidence="3" type="primary">PE12</name>
    <name evidence="3" type="ORF">Mkiyose1413_16780</name>
    <name evidence="2" type="ORF">SRL2020028_10590</name>
</gene>
<comment type="caution">
    <text evidence="3">The sequence shown here is derived from an EMBL/GenBank/DDBJ whole genome shotgun (WGS) entry which is preliminary data.</text>
</comment>